<sequence length="168" mass="18635">MRDPRRRGGRGPRRRPPVRPPRRRPPHRPRGPAAAPRTRGVPPRVDGRSREAARVLELSPRPRTSRKESRPMHGDIHSKLAEAQRLAAEVEVEAVSEDGAVRVVAGPGGDVRTIDLRMNAFELSGLELGELTAATVKTATDEADRELSEQIRRTLADVFAAEREEGQR</sequence>
<evidence type="ECO:0000256" key="1">
    <source>
        <dbReference type="SAM" id="MobiDB-lite"/>
    </source>
</evidence>
<name>A0A6L5GC75_9ACTN</name>
<evidence type="ECO:0000313" key="3">
    <source>
        <dbReference type="Proteomes" id="UP000477750"/>
    </source>
</evidence>
<dbReference type="GO" id="GO:0003677">
    <property type="term" value="F:DNA binding"/>
    <property type="evidence" value="ECO:0007669"/>
    <property type="project" value="InterPro"/>
</dbReference>
<dbReference type="EMBL" id="WIAO01000021">
    <property type="protein sequence ID" value="MQM27230.1"/>
    <property type="molecule type" value="Genomic_DNA"/>
</dbReference>
<dbReference type="SUPFAM" id="SSF82607">
    <property type="entry name" value="YbaB-like"/>
    <property type="match status" value="1"/>
</dbReference>
<reference evidence="2 3" key="1">
    <citation type="submission" date="2019-10" db="EMBL/GenBank/DDBJ databases">
        <title>Glycomyces albidus sp. nov., a novel actinomycete isolated from rhizosphere soil of wheat (Triticum aestivum L.).</title>
        <authorList>
            <person name="Qian L."/>
        </authorList>
    </citation>
    <scope>NUCLEOTIDE SEQUENCE [LARGE SCALE GENOMIC DNA]</scope>
    <source>
        <strain evidence="2 3">NEAU-7082</strain>
    </source>
</reference>
<dbReference type="Pfam" id="PF02575">
    <property type="entry name" value="YbaB_DNA_bd"/>
    <property type="match status" value="1"/>
</dbReference>
<dbReference type="InterPro" id="IPR036894">
    <property type="entry name" value="YbaB-like_sf"/>
</dbReference>
<proteinExistence type="predicted"/>
<organism evidence="2 3">
    <name type="scientific">Glycomyces albidus</name>
    <dbReference type="NCBI Taxonomy" id="2656774"/>
    <lineage>
        <taxon>Bacteria</taxon>
        <taxon>Bacillati</taxon>
        <taxon>Actinomycetota</taxon>
        <taxon>Actinomycetes</taxon>
        <taxon>Glycomycetales</taxon>
        <taxon>Glycomycetaceae</taxon>
        <taxon>Glycomyces</taxon>
    </lineage>
</organism>
<feature type="compositionally biased region" description="Basic and acidic residues" evidence="1">
    <location>
        <begin position="65"/>
        <end position="79"/>
    </location>
</feature>
<evidence type="ECO:0000313" key="2">
    <source>
        <dbReference type="EMBL" id="MQM27230.1"/>
    </source>
</evidence>
<dbReference type="Gene3D" id="3.30.1310.10">
    <property type="entry name" value="Nucleoid-associated protein YbaB-like domain"/>
    <property type="match status" value="1"/>
</dbReference>
<evidence type="ECO:0008006" key="4">
    <source>
        <dbReference type="Google" id="ProtNLM"/>
    </source>
</evidence>
<dbReference type="Proteomes" id="UP000477750">
    <property type="component" value="Unassembled WGS sequence"/>
</dbReference>
<feature type="region of interest" description="Disordered" evidence="1">
    <location>
        <begin position="1"/>
        <end position="79"/>
    </location>
</feature>
<keyword evidence="3" id="KW-1185">Reference proteome</keyword>
<feature type="compositionally biased region" description="Low complexity" evidence="1">
    <location>
        <begin position="31"/>
        <end position="44"/>
    </location>
</feature>
<feature type="compositionally biased region" description="Basic and acidic residues" evidence="1">
    <location>
        <begin position="45"/>
        <end position="54"/>
    </location>
</feature>
<feature type="compositionally biased region" description="Basic residues" evidence="1">
    <location>
        <begin position="1"/>
        <end position="30"/>
    </location>
</feature>
<accession>A0A6L5GC75</accession>
<gene>
    <name evidence="2" type="ORF">GFD30_16845</name>
</gene>
<dbReference type="AlphaFoldDB" id="A0A6L5GC75"/>
<comment type="caution">
    <text evidence="2">The sequence shown here is derived from an EMBL/GenBank/DDBJ whole genome shotgun (WGS) entry which is preliminary data.</text>
</comment>
<dbReference type="InterPro" id="IPR004401">
    <property type="entry name" value="YbaB/EbfC"/>
</dbReference>
<protein>
    <recommendedName>
        <fullName evidence="4">YbaB/EbfC family DNA-binding protein</fullName>
    </recommendedName>
</protein>